<keyword evidence="1 7" id="KW-0028">Amino-acid biosynthesis</keyword>
<feature type="binding site" evidence="7">
    <location>
        <position position="14"/>
    </location>
    <ligand>
        <name>Mg(2+)</name>
        <dbReference type="ChEBI" id="CHEBI:18420"/>
    </ligand>
</feature>
<feature type="binding site" evidence="7">
    <location>
        <position position="120"/>
    </location>
    <ligand>
        <name>ATP</name>
        <dbReference type="ChEBI" id="CHEBI:30616"/>
    </ligand>
</feature>
<comment type="subcellular location">
    <subcellularLocation>
        <location evidence="7">Cytoplasm</location>
    </subcellularLocation>
</comment>
<dbReference type="SUPFAM" id="SSF52540">
    <property type="entry name" value="P-loop containing nucleoside triphosphate hydrolases"/>
    <property type="match status" value="1"/>
</dbReference>
<protein>
    <recommendedName>
        <fullName evidence="7">Shikimate kinase</fullName>
        <shortName evidence="7">SK</shortName>
        <ecNumber evidence="7">2.7.1.71</ecNumber>
    </recommendedName>
</protein>
<dbReference type="PANTHER" id="PTHR21087:SF16">
    <property type="entry name" value="SHIKIMATE KINASE 1, CHLOROPLASTIC"/>
    <property type="match status" value="1"/>
</dbReference>
<dbReference type="EMBL" id="QREI01000003">
    <property type="protein sequence ID" value="REE25132.1"/>
    <property type="molecule type" value="Genomic_DNA"/>
</dbReference>
<dbReference type="GO" id="GO:0005829">
    <property type="term" value="C:cytosol"/>
    <property type="evidence" value="ECO:0007669"/>
    <property type="project" value="TreeGrafter"/>
</dbReference>
<comment type="caution">
    <text evidence="8">The sequence shown here is derived from an EMBL/GenBank/DDBJ whole genome shotgun (WGS) entry which is preliminary data.</text>
</comment>
<keyword evidence="2 7" id="KW-0808">Transferase</keyword>
<accession>A0A3D9N2T9</accession>
<dbReference type="GO" id="GO:0005524">
    <property type="term" value="F:ATP binding"/>
    <property type="evidence" value="ECO:0007669"/>
    <property type="project" value="UniProtKB-UniRule"/>
</dbReference>
<dbReference type="UniPathway" id="UPA00053">
    <property type="reaction ID" value="UER00088"/>
</dbReference>
<dbReference type="InterPro" id="IPR000623">
    <property type="entry name" value="Shikimate_kinase/TSH1"/>
</dbReference>
<comment type="subunit">
    <text evidence="7">Monomer.</text>
</comment>
<evidence type="ECO:0000256" key="2">
    <source>
        <dbReference type="ARBA" id="ARBA00022679"/>
    </source>
</evidence>
<dbReference type="Proteomes" id="UP000256919">
    <property type="component" value="Unassembled WGS sequence"/>
</dbReference>
<comment type="similarity">
    <text evidence="7">Belongs to the shikimate kinase family.</text>
</comment>
<reference evidence="8 9" key="1">
    <citation type="submission" date="2018-07" db="EMBL/GenBank/DDBJ databases">
        <title>Genomic Encyclopedia of Type Strains, Phase III (KMG-III): the genomes of soil and plant-associated and newly described type strains.</title>
        <authorList>
            <person name="Whitman W."/>
        </authorList>
    </citation>
    <scope>NUCLEOTIDE SEQUENCE [LARGE SCALE GENOMIC DNA]</scope>
    <source>
        <strain evidence="8 9">CECT 7948</strain>
    </source>
</reference>
<keyword evidence="5 7" id="KW-0067">ATP-binding</keyword>
<dbReference type="OrthoDB" id="9800332at2"/>
<keyword evidence="9" id="KW-1185">Reference proteome</keyword>
<comment type="cofactor">
    <cofactor evidence="7">
        <name>Mg(2+)</name>
        <dbReference type="ChEBI" id="CHEBI:18420"/>
    </cofactor>
    <text evidence="7">Binds 1 Mg(2+) ion per subunit.</text>
</comment>
<dbReference type="GO" id="GO:0004765">
    <property type="term" value="F:shikimate kinase activity"/>
    <property type="evidence" value="ECO:0007669"/>
    <property type="project" value="UniProtKB-UniRule"/>
</dbReference>
<dbReference type="Pfam" id="PF01202">
    <property type="entry name" value="SKI"/>
    <property type="match status" value="1"/>
</dbReference>
<keyword evidence="6 7" id="KW-0057">Aromatic amino acid biosynthesis</keyword>
<dbReference type="RefSeq" id="WP_115809659.1">
    <property type="nucleotide sequence ID" value="NZ_QREI01000003.1"/>
</dbReference>
<dbReference type="EC" id="2.7.1.71" evidence="7"/>
<keyword evidence="3 7" id="KW-0547">Nucleotide-binding</keyword>
<dbReference type="PRINTS" id="PR01100">
    <property type="entry name" value="SHIKIMTKNASE"/>
</dbReference>
<evidence type="ECO:0000256" key="1">
    <source>
        <dbReference type="ARBA" id="ARBA00022605"/>
    </source>
</evidence>
<feature type="binding site" evidence="7">
    <location>
        <position position="32"/>
    </location>
    <ligand>
        <name>substrate</name>
    </ligand>
</feature>
<proteinExistence type="inferred from homology"/>
<comment type="caution">
    <text evidence="7">Lacks conserved residue(s) required for the propagation of feature annotation.</text>
</comment>
<evidence type="ECO:0000256" key="5">
    <source>
        <dbReference type="ARBA" id="ARBA00022840"/>
    </source>
</evidence>
<dbReference type="HAMAP" id="MF_00109">
    <property type="entry name" value="Shikimate_kinase"/>
    <property type="match status" value="1"/>
</dbReference>
<dbReference type="InterPro" id="IPR027417">
    <property type="entry name" value="P-loop_NTPase"/>
</dbReference>
<comment type="pathway">
    <text evidence="7">Metabolic intermediate biosynthesis; chorismate biosynthesis; chorismate from D-erythrose 4-phosphate and phosphoenolpyruvate: step 5/7.</text>
</comment>
<feature type="binding site" evidence="7">
    <location>
        <begin position="10"/>
        <end position="15"/>
    </location>
    <ligand>
        <name>ATP</name>
        <dbReference type="ChEBI" id="CHEBI:30616"/>
    </ligand>
</feature>
<dbReference type="PANTHER" id="PTHR21087">
    <property type="entry name" value="SHIKIMATE KINASE"/>
    <property type="match status" value="1"/>
</dbReference>
<comment type="function">
    <text evidence="7">Catalyzes the specific phosphorylation of the 3-hydroxyl group of shikimic acid using ATP as a cosubstrate.</text>
</comment>
<organism evidence="8 9">
    <name type="scientific">Winogradskyella pacifica</name>
    <dbReference type="NCBI Taxonomy" id="664642"/>
    <lineage>
        <taxon>Bacteria</taxon>
        <taxon>Pseudomonadati</taxon>
        <taxon>Bacteroidota</taxon>
        <taxon>Flavobacteriia</taxon>
        <taxon>Flavobacteriales</taxon>
        <taxon>Flavobacteriaceae</taxon>
        <taxon>Winogradskyella</taxon>
    </lineage>
</organism>
<dbReference type="InterPro" id="IPR031322">
    <property type="entry name" value="Shikimate/glucono_kinase"/>
</dbReference>
<feature type="binding site" evidence="7">
    <location>
        <position position="143"/>
    </location>
    <ligand>
        <name>substrate</name>
    </ligand>
</feature>
<keyword evidence="7" id="KW-0460">Magnesium</keyword>
<dbReference type="GO" id="GO:0000287">
    <property type="term" value="F:magnesium ion binding"/>
    <property type="evidence" value="ECO:0007669"/>
    <property type="project" value="UniProtKB-UniRule"/>
</dbReference>
<dbReference type="CDD" id="cd00464">
    <property type="entry name" value="SK"/>
    <property type="match status" value="1"/>
</dbReference>
<feature type="binding site" evidence="7">
    <location>
        <position position="79"/>
    </location>
    <ligand>
        <name>substrate</name>
    </ligand>
</feature>
<evidence type="ECO:0000256" key="3">
    <source>
        <dbReference type="ARBA" id="ARBA00022741"/>
    </source>
</evidence>
<dbReference type="GO" id="GO:0009073">
    <property type="term" value="P:aromatic amino acid family biosynthetic process"/>
    <property type="evidence" value="ECO:0007669"/>
    <property type="project" value="UniProtKB-KW"/>
</dbReference>
<keyword evidence="4 7" id="KW-0418">Kinase</keyword>
<keyword evidence="7" id="KW-0963">Cytoplasm</keyword>
<evidence type="ECO:0000313" key="8">
    <source>
        <dbReference type="EMBL" id="REE25132.1"/>
    </source>
</evidence>
<evidence type="ECO:0000256" key="4">
    <source>
        <dbReference type="ARBA" id="ARBA00022777"/>
    </source>
</evidence>
<feature type="binding site" evidence="7">
    <location>
        <position position="56"/>
    </location>
    <ligand>
        <name>substrate</name>
    </ligand>
</feature>
<keyword evidence="7" id="KW-0479">Metal-binding</keyword>
<dbReference type="AlphaFoldDB" id="A0A3D9N2T9"/>
<evidence type="ECO:0000256" key="7">
    <source>
        <dbReference type="HAMAP-Rule" id="MF_00109"/>
    </source>
</evidence>
<sequence length="173" mass="19826">MIIVLIGYMGSGKSTIGKELATALEYSFLDLDDYISDKEKGSISEIFKTKGEIYFRRKETEYLNDVINSSENIVLALGGGTPCYGKNMDLIINNANVTSFYLKLSIPLLSKRLFTEREKRPLISHLNSETELLEFIGKHLFERNQYYSKSQFTLNTDHKTKQEILEDLVTHLI</sequence>
<comment type="catalytic activity">
    <reaction evidence="7">
        <text>shikimate + ATP = 3-phosphoshikimate + ADP + H(+)</text>
        <dbReference type="Rhea" id="RHEA:13121"/>
        <dbReference type="ChEBI" id="CHEBI:15378"/>
        <dbReference type="ChEBI" id="CHEBI:30616"/>
        <dbReference type="ChEBI" id="CHEBI:36208"/>
        <dbReference type="ChEBI" id="CHEBI:145989"/>
        <dbReference type="ChEBI" id="CHEBI:456216"/>
        <dbReference type="EC" id="2.7.1.71"/>
    </reaction>
</comment>
<dbReference type="GO" id="GO:0008652">
    <property type="term" value="P:amino acid biosynthetic process"/>
    <property type="evidence" value="ECO:0007669"/>
    <property type="project" value="UniProtKB-KW"/>
</dbReference>
<evidence type="ECO:0000256" key="6">
    <source>
        <dbReference type="ARBA" id="ARBA00023141"/>
    </source>
</evidence>
<evidence type="ECO:0000313" key="9">
    <source>
        <dbReference type="Proteomes" id="UP000256919"/>
    </source>
</evidence>
<gene>
    <name evidence="7" type="primary">aroK</name>
    <name evidence="8" type="ORF">DFQ09_103447</name>
</gene>
<dbReference type="Gene3D" id="3.40.50.300">
    <property type="entry name" value="P-loop containing nucleotide triphosphate hydrolases"/>
    <property type="match status" value="1"/>
</dbReference>
<name>A0A3D9N2T9_9FLAO</name>
<dbReference type="GO" id="GO:0009423">
    <property type="term" value="P:chorismate biosynthetic process"/>
    <property type="evidence" value="ECO:0007669"/>
    <property type="project" value="UniProtKB-UniRule"/>
</dbReference>